<gene>
    <name evidence="2" type="ORF">SAMN06265367_102694</name>
</gene>
<dbReference type="InterPro" id="IPR001279">
    <property type="entry name" value="Metallo-B-lactamas"/>
</dbReference>
<dbReference type="Pfam" id="PF00753">
    <property type="entry name" value="Lactamase_B"/>
    <property type="match status" value="1"/>
</dbReference>
<protein>
    <submittedName>
        <fullName evidence="2">Metal-dependent hydrolase, beta-lactamase superfamily II</fullName>
    </submittedName>
</protein>
<comment type="caution">
    <text evidence="2">The sequence shown here is derived from an EMBL/GenBank/DDBJ whole genome shotgun (WGS) entry which is preliminary data.</text>
</comment>
<dbReference type="InterPro" id="IPR036866">
    <property type="entry name" value="RibonucZ/Hydroxyglut_hydro"/>
</dbReference>
<dbReference type="PANTHER" id="PTHR30619">
    <property type="entry name" value="DNA INTERNALIZATION/COMPETENCE PROTEIN COMEC/REC2"/>
    <property type="match status" value="1"/>
</dbReference>
<accession>A0ABY1NSA9</accession>
<evidence type="ECO:0000259" key="1">
    <source>
        <dbReference type="Pfam" id="PF00753"/>
    </source>
</evidence>
<dbReference type="Gene3D" id="3.60.15.10">
    <property type="entry name" value="Ribonuclease Z/Hydroxyacylglutathione hydrolase-like"/>
    <property type="match status" value="1"/>
</dbReference>
<organism evidence="2 3">
    <name type="scientific">Algoriphagus winogradskyi</name>
    <dbReference type="NCBI Taxonomy" id="237017"/>
    <lineage>
        <taxon>Bacteria</taxon>
        <taxon>Pseudomonadati</taxon>
        <taxon>Bacteroidota</taxon>
        <taxon>Cytophagia</taxon>
        <taxon>Cytophagales</taxon>
        <taxon>Cyclobacteriaceae</taxon>
        <taxon>Algoriphagus</taxon>
    </lineage>
</organism>
<keyword evidence="2" id="KW-0378">Hydrolase</keyword>
<keyword evidence="3" id="KW-1185">Reference proteome</keyword>
<evidence type="ECO:0000313" key="3">
    <source>
        <dbReference type="Proteomes" id="UP001157915"/>
    </source>
</evidence>
<evidence type="ECO:0000313" key="2">
    <source>
        <dbReference type="EMBL" id="SMP16955.1"/>
    </source>
</evidence>
<dbReference type="InterPro" id="IPR052159">
    <property type="entry name" value="Competence_DNA_uptake"/>
</dbReference>
<feature type="domain" description="Metallo-beta-lactamase" evidence="1">
    <location>
        <begin position="25"/>
        <end position="82"/>
    </location>
</feature>
<name>A0ABY1NSA9_9BACT</name>
<dbReference type="Proteomes" id="UP001157915">
    <property type="component" value="Unassembled WGS sequence"/>
</dbReference>
<reference evidence="2 3" key="1">
    <citation type="submission" date="2017-05" db="EMBL/GenBank/DDBJ databases">
        <authorList>
            <person name="Varghese N."/>
            <person name="Submissions S."/>
        </authorList>
    </citation>
    <scope>NUCLEOTIDE SEQUENCE [LARGE SCALE GENOMIC DNA]</scope>
    <source>
        <strain evidence="2 3">DSM 15360</strain>
    </source>
</reference>
<sequence length="354" mass="40155">MNVKFLKAFNGDAILISYRDKDGVRRNILIDGGPSQTYLRKGKKGKPEYGELHLLVQELRCQDLKIDLLILTHVDDDHIDGILSWIQDDSRAHEVIGKVWFNSGKIIAAHLAMAENPELEISLHIKADYKTSIPQGATFNKWLEENNLIDGIVIFGGKSIELGELKFEFLSPDIDKMTKLLTLWKKEDPNYNTSAKYAGYSETLKECLAKDTFEEDDRVANGSSIAFILTYKNQDKYLFLGDSHPGVVLKQLNELGYNKSNPLPVKFVKISHHGSKANTSSELLRAIATDRYVISAHGLSHGHPDKVLLARIIENNPESRIYFNYPELTGLIFNPQDRIDYNKFQFFDANDINI</sequence>
<dbReference type="GO" id="GO:0016787">
    <property type="term" value="F:hydrolase activity"/>
    <property type="evidence" value="ECO:0007669"/>
    <property type="project" value="UniProtKB-KW"/>
</dbReference>
<proteinExistence type="predicted"/>
<dbReference type="EMBL" id="FXUA01000002">
    <property type="protein sequence ID" value="SMP16955.1"/>
    <property type="molecule type" value="Genomic_DNA"/>
</dbReference>
<dbReference type="PANTHER" id="PTHR30619:SF1">
    <property type="entry name" value="RECOMBINATION PROTEIN 2"/>
    <property type="match status" value="1"/>
</dbReference>
<dbReference type="RefSeq" id="WP_219956996.1">
    <property type="nucleotide sequence ID" value="NZ_FXUA01000002.1"/>
</dbReference>
<dbReference type="SUPFAM" id="SSF56281">
    <property type="entry name" value="Metallo-hydrolase/oxidoreductase"/>
    <property type="match status" value="1"/>
</dbReference>